<evidence type="ECO:0000256" key="2">
    <source>
        <dbReference type="ARBA" id="ARBA00022801"/>
    </source>
</evidence>
<dbReference type="PROSITE" id="PS01227">
    <property type="entry name" value="UPF0012"/>
    <property type="match status" value="1"/>
</dbReference>
<dbReference type="InterPro" id="IPR001110">
    <property type="entry name" value="UPF0012_CS"/>
</dbReference>
<comment type="similarity">
    <text evidence="1">Belongs to the carbon-nitrogen hydrolase superfamily. NIT1/NIT2 family.</text>
</comment>
<feature type="domain" description="CN hydrolase" evidence="3">
    <location>
        <begin position="12"/>
        <end position="267"/>
    </location>
</feature>
<dbReference type="PANTHER" id="PTHR23088:SF27">
    <property type="entry name" value="DEAMINATED GLUTATHIONE AMIDASE"/>
    <property type="match status" value="1"/>
</dbReference>
<keyword evidence="5" id="KW-1185">Reference proteome</keyword>
<protein>
    <submittedName>
        <fullName evidence="4">Carbon-nitrogen hydrolase family protein</fullName>
    </submittedName>
</protein>
<dbReference type="EMBL" id="JBHRYB010000016">
    <property type="protein sequence ID" value="MFC3681635.1"/>
    <property type="molecule type" value="Genomic_DNA"/>
</dbReference>
<dbReference type="InterPro" id="IPR045254">
    <property type="entry name" value="Nit1/2_C-N_Hydrolase"/>
</dbReference>
<accession>A0ABV7VVS5</accession>
<evidence type="ECO:0000259" key="3">
    <source>
        <dbReference type="PROSITE" id="PS50263"/>
    </source>
</evidence>
<dbReference type="SUPFAM" id="SSF56317">
    <property type="entry name" value="Carbon-nitrogen hydrolase"/>
    <property type="match status" value="1"/>
</dbReference>
<dbReference type="CDD" id="cd07572">
    <property type="entry name" value="nit"/>
    <property type="match status" value="1"/>
</dbReference>
<dbReference type="PANTHER" id="PTHR23088">
    <property type="entry name" value="NITRILASE-RELATED"/>
    <property type="match status" value="1"/>
</dbReference>
<dbReference type="InterPro" id="IPR003010">
    <property type="entry name" value="C-N_Hydrolase"/>
</dbReference>
<dbReference type="PROSITE" id="PS50263">
    <property type="entry name" value="CN_HYDROLASE"/>
    <property type="match status" value="1"/>
</dbReference>
<evidence type="ECO:0000313" key="4">
    <source>
        <dbReference type="EMBL" id="MFC3681635.1"/>
    </source>
</evidence>
<dbReference type="InterPro" id="IPR036526">
    <property type="entry name" value="C-N_Hydrolase_sf"/>
</dbReference>
<evidence type="ECO:0000256" key="1">
    <source>
        <dbReference type="ARBA" id="ARBA00010613"/>
    </source>
</evidence>
<dbReference type="Gene3D" id="3.60.110.10">
    <property type="entry name" value="Carbon-nitrogen hydrolase"/>
    <property type="match status" value="1"/>
</dbReference>
<organism evidence="4 5">
    <name type="scientific">Bacterioplanoides pacificum</name>
    <dbReference type="NCBI Taxonomy" id="1171596"/>
    <lineage>
        <taxon>Bacteria</taxon>
        <taxon>Pseudomonadati</taxon>
        <taxon>Pseudomonadota</taxon>
        <taxon>Gammaproteobacteria</taxon>
        <taxon>Oceanospirillales</taxon>
        <taxon>Oceanospirillaceae</taxon>
        <taxon>Bacterioplanoides</taxon>
    </lineage>
</organism>
<dbReference type="Pfam" id="PF00795">
    <property type="entry name" value="CN_hydrolase"/>
    <property type="match status" value="1"/>
</dbReference>
<reference evidence="5" key="1">
    <citation type="journal article" date="2019" name="Int. J. Syst. Evol. Microbiol.">
        <title>The Global Catalogue of Microorganisms (GCM) 10K type strain sequencing project: providing services to taxonomists for standard genome sequencing and annotation.</title>
        <authorList>
            <consortium name="The Broad Institute Genomics Platform"/>
            <consortium name="The Broad Institute Genome Sequencing Center for Infectious Disease"/>
            <person name="Wu L."/>
            <person name="Ma J."/>
        </authorList>
    </citation>
    <scope>NUCLEOTIDE SEQUENCE [LARGE SCALE GENOMIC DNA]</scope>
    <source>
        <strain evidence="5">KCTC 42424</strain>
    </source>
</reference>
<name>A0ABV7VVS5_9GAMM</name>
<dbReference type="RefSeq" id="WP_376868162.1">
    <property type="nucleotide sequence ID" value="NZ_JBHRYB010000016.1"/>
</dbReference>
<comment type="caution">
    <text evidence="4">The sequence shown here is derived from an EMBL/GenBank/DDBJ whole genome shotgun (WGS) entry which is preliminary data.</text>
</comment>
<dbReference type="GO" id="GO:0016787">
    <property type="term" value="F:hydrolase activity"/>
    <property type="evidence" value="ECO:0007669"/>
    <property type="project" value="UniProtKB-KW"/>
</dbReference>
<gene>
    <name evidence="4" type="ORF">ACFOMG_16135</name>
</gene>
<dbReference type="Proteomes" id="UP001595722">
    <property type="component" value="Unassembled WGS sequence"/>
</dbReference>
<sequence length="290" mass="32394">MTDTHKLNSSPRKVAAIQINSLTDIEHNLQQIETLLADAQQQGVRLALIPEMFATLDGKQYPAIAADDALYQRIAGWGKRFNLWLIAGAYPLPCPPDADGKRDPRVRSACLVFDDQGELQARYDKIHLFDVDVDDAQGSYRESDHFAPGDQPVVVDTPVGKVGLAICYDLRFPQLFMQLRAQGAEIISLPAAFTYTTGAAHWQPLLRARAIEQQCYVIAANQCGWHDDPGQPQRRQTWGHSQIIDPWGEVLSEASDQPGLVIATLEPQQQADIRQRMPVFQHQRLPPGVR</sequence>
<proteinExistence type="inferred from homology"/>
<evidence type="ECO:0000313" key="5">
    <source>
        <dbReference type="Proteomes" id="UP001595722"/>
    </source>
</evidence>
<keyword evidence="2 4" id="KW-0378">Hydrolase</keyword>